<dbReference type="Pfam" id="PF09684">
    <property type="entry name" value="Tail_P2_I"/>
    <property type="match status" value="1"/>
</dbReference>
<dbReference type="EMBL" id="DVHF01000010">
    <property type="protein sequence ID" value="HIR56218.1"/>
    <property type="molecule type" value="Genomic_DNA"/>
</dbReference>
<reference evidence="1" key="2">
    <citation type="journal article" date="2021" name="PeerJ">
        <title>Extensive microbial diversity within the chicken gut microbiome revealed by metagenomics and culture.</title>
        <authorList>
            <person name="Gilroy R."/>
            <person name="Ravi A."/>
            <person name="Getino M."/>
            <person name="Pursley I."/>
            <person name="Horton D.L."/>
            <person name="Alikhan N.F."/>
            <person name="Baker D."/>
            <person name="Gharbi K."/>
            <person name="Hall N."/>
            <person name="Watson M."/>
            <person name="Adriaenssens E.M."/>
            <person name="Foster-Nyarko E."/>
            <person name="Jarju S."/>
            <person name="Secka A."/>
            <person name="Antonio M."/>
            <person name="Oren A."/>
            <person name="Chaudhuri R.R."/>
            <person name="La Ragione R."/>
            <person name="Hildebrand F."/>
            <person name="Pallen M.J."/>
        </authorList>
    </citation>
    <scope>NUCLEOTIDE SEQUENCE</scope>
    <source>
        <strain evidence="1">ChiSjej1B19-7085</strain>
    </source>
</reference>
<dbReference type="Proteomes" id="UP000886785">
    <property type="component" value="Unassembled WGS sequence"/>
</dbReference>
<dbReference type="NCBIfam" id="TIGR02242">
    <property type="entry name" value="tail_TIGR02242"/>
    <property type="match status" value="1"/>
</dbReference>
<protein>
    <recommendedName>
        <fullName evidence="3">Phage tail protein</fullName>
    </recommendedName>
</protein>
<evidence type="ECO:0000313" key="1">
    <source>
        <dbReference type="EMBL" id="HIR56218.1"/>
    </source>
</evidence>
<dbReference type="AlphaFoldDB" id="A0A9D1DNV1"/>
<name>A0A9D1DNV1_9FIRM</name>
<sequence length="366" mass="41264">MPSYGIQKYSYYASRLAKSCADGFRLADNAFETTEDDLQYRVLFLGALDSGQQDCSWGRLTFQYEMEGDLVLTLHACASNESEIQDGGRILTVDEFLLSPEQPVRRKARLFEALGGARFSNAGDVLLYGQTGQRLWLWFELAGTGTARIHDLEVNVPGDNFLRTFPAVYQNEGEFLHRYLSVFSSMYADLQETIDSLPKYLDPDTAPAGLLPVFARWLGLELDGNFLEEDQLRRLVKLLPELVACKGTRRAVQMIVGLFVTGDVYLVEHNLLNREQIDSGGVFSRGSVYDFTLLIAQEPDELLLSRLRFLIDQFKPLRSRANIIFLGSQGTLDDYSYLDLNSMLLQPAAYALDDGHALFGMVRLEE</sequence>
<gene>
    <name evidence="1" type="ORF">IAA54_00960</name>
</gene>
<dbReference type="InterPro" id="IPR006521">
    <property type="entry name" value="Tail_protein_I"/>
</dbReference>
<organism evidence="1 2">
    <name type="scientific">Candidatus Gallacutalibacter pullicola</name>
    <dbReference type="NCBI Taxonomy" id="2840830"/>
    <lineage>
        <taxon>Bacteria</taxon>
        <taxon>Bacillati</taxon>
        <taxon>Bacillota</taxon>
        <taxon>Clostridia</taxon>
        <taxon>Eubacteriales</taxon>
        <taxon>Candidatus Gallacutalibacter</taxon>
    </lineage>
</organism>
<accession>A0A9D1DNV1</accession>
<proteinExistence type="predicted"/>
<comment type="caution">
    <text evidence="1">The sequence shown here is derived from an EMBL/GenBank/DDBJ whole genome shotgun (WGS) entry which is preliminary data.</text>
</comment>
<dbReference type="InterPro" id="IPR011748">
    <property type="entry name" value="Unchr_phage_tail-like"/>
</dbReference>
<evidence type="ECO:0000313" key="2">
    <source>
        <dbReference type="Proteomes" id="UP000886785"/>
    </source>
</evidence>
<evidence type="ECO:0008006" key="3">
    <source>
        <dbReference type="Google" id="ProtNLM"/>
    </source>
</evidence>
<reference evidence="1" key="1">
    <citation type="submission" date="2020-10" db="EMBL/GenBank/DDBJ databases">
        <authorList>
            <person name="Gilroy R."/>
        </authorList>
    </citation>
    <scope>NUCLEOTIDE SEQUENCE</scope>
    <source>
        <strain evidence="1">ChiSjej1B19-7085</strain>
    </source>
</reference>